<dbReference type="AlphaFoldDB" id="A0A358E2M7"/>
<organism evidence="7 8">
    <name type="scientific">Alteromonas australica</name>
    <dbReference type="NCBI Taxonomy" id="589873"/>
    <lineage>
        <taxon>Bacteria</taxon>
        <taxon>Pseudomonadati</taxon>
        <taxon>Pseudomonadota</taxon>
        <taxon>Gammaproteobacteria</taxon>
        <taxon>Alteromonadales</taxon>
        <taxon>Alteromonadaceae</taxon>
        <taxon>Alteromonas/Salinimonas group</taxon>
        <taxon>Alteromonas</taxon>
    </lineage>
</organism>
<comment type="caution">
    <text evidence="7">The sequence shown here is derived from an EMBL/GenBank/DDBJ whole genome shotgun (WGS) entry which is preliminary data.</text>
</comment>
<comment type="caution">
    <text evidence="4">Lacks conserved residue(s) required for the propagation of feature annotation.</text>
</comment>
<feature type="short sequence motif" description="GXSXG" evidence="4">
    <location>
        <begin position="36"/>
        <end position="40"/>
    </location>
</feature>
<dbReference type="RefSeq" id="WP_273016605.1">
    <property type="nucleotide sequence ID" value="NZ_DJZW01000194.1"/>
</dbReference>
<evidence type="ECO:0000313" key="7">
    <source>
        <dbReference type="EMBL" id="HBU52660.1"/>
    </source>
</evidence>
<feature type="short sequence motif" description="DGA/G" evidence="4">
    <location>
        <begin position="152"/>
        <end position="154"/>
    </location>
</feature>
<evidence type="ECO:0000256" key="2">
    <source>
        <dbReference type="ARBA" id="ARBA00022963"/>
    </source>
</evidence>
<name>A0A358E2M7_9ALTE</name>
<feature type="domain" description="PNPLA" evidence="6">
    <location>
        <begin position="5"/>
        <end position="165"/>
    </location>
</feature>
<feature type="active site" description="Nucleophile" evidence="4">
    <location>
        <position position="38"/>
    </location>
</feature>
<evidence type="ECO:0000256" key="4">
    <source>
        <dbReference type="PROSITE-ProRule" id="PRU01161"/>
    </source>
</evidence>
<evidence type="ECO:0000313" key="8">
    <source>
        <dbReference type="Proteomes" id="UP000264779"/>
    </source>
</evidence>
<dbReference type="InterPro" id="IPR002641">
    <property type="entry name" value="PNPLA_dom"/>
</dbReference>
<dbReference type="PANTHER" id="PTHR14226">
    <property type="entry name" value="NEUROPATHY TARGET ESTERASE/SWISS CHEESE D.MELANOGASTER"/>
    <property type="match status" value="1"/>
</dbReference>
<evidence type="ECO:0000256" key="3">
    <source>
        <dbReference type="ARBA" id="ARBA00023098"/>
    </source>
</evidence>
<dbReference type="PANTHER" id="PTHR14226:SF76">
    <property type="entry name" value="NTE FAMILY PROTEIN RSSA"/>
    <property type="match status" value="1"/>
</dbReference>
<dbReference type="GO" id="GO:0016787">
    <property type="term" value="F:hydrolase activity"/>
    <property type="evidence" value="ECO:0007669"/>
    <property type="project" value="UniProtKB-UniRule"/>
</dbReference>
<sequence length="341" mass="37207">MKIGLALGAGAARGWTHIGIIEALEKLGVKIDVVAGCSIGAYVGAAYASGKLEGLKEWACSLSDWQVLALMGVGLRRGGIASGQKVFDKLASEFCKSTYEDMLKPFAAVATDLYTGREVVFNSGPIGDTIQASCAIPALFAPVAHGDRWLVDGAVVNPVPVNLCRQLGADFVIAVNLNADFRPLRLEKLRQDHEENQRKTEDFFTKSQNVLRQWFSPDSKDDKALYKKGEKDKEASAEGVKTEEGIASEVIEKVEEEFTEVPAKVNKRNPPGIMSVMSSSLEILQARVTRSRLAGDPPDILIEPQLTDVGIMEFHRAEELCAKGEETIARLAEQIRYQLLT</sequence>
<dbReference type="InterPro" id="IPR050301">
    <property type="entry name" value="NTE"/>
</dbReference>
<protein>
    <submittedName>
        <fullName evidence="7">Patatin</fullName>
    </submittedName>
</protein>
<evidence type="ECO:0000256" key="1">
    <source>
        <dbReference type="ARBA" id="ARBA00022801"/>
    </source>
</evidence>
<dbReference type="PROSITE" id="PS51635">
    <property type="entry name" value="PNPLA"/>
    <property type="match status" value="1"/>
</dbReference>
<keyword evidence="2 4" id="KW-0442">Lipid degradation</keyword>
<dbReference type="Proteomes" id="UP000264779">
    <property type="component" value="Unassembled WGS sequence"/>
</dbReference>
<reference evidence="7 8" key="1">
    <citation type="journal article" date="2018" name="Nat. Biotechnol.">
        <title>A standardized bacterial taxonomy based on genome phylogeny substantially revises the tree of life.</title>
        <authorList>
            <person name="Parks D.H."/>
            <person name="Chuvochina M."/>
            <person name="Waite D.W."/>
            <person name="Rinke C."/>
            <person name="Skarshewski A."/>
            <person name="Chaumeil P.A."/>
            <person name="Hugenholtz P."/>
        </authorList>
    </citation>
    <scope>NUCLEOTIDE SEQUENCE [LARGE SCALE GENOMIC DNA]</scope>
    <source>
        <strain evidence="7">UBA11621</strain>
    </source>
</reference>
<dbReference type="SUPFAM" id="SSF52151">
    <property type="entry name" value="FabD/lysophospholipase-like"/>
    <property type="match status" value="1"/>
</dbReference>
<feature type="region of interest" description="Disordered" evidence="5">
    <location>
        <begin position="222"/>
        <end position="241"/>
    </location>
</feature>
<accession>A0A358E2M7</accession>
<keyword evidence="1 4" id="KW-0378">Hydrolase</keyword>
<evidence type="ECO:0000259" key="6">
    <source>
        <dbReference type="PROSITE" id="PS51635"/>
    </source>
</evidence>
<evidence type="ECO:0000256" key="5">
    <source>
        <dbReference type="SAM" id="MobiDB-lite"/>
    </source>
</evidence>
<dbReference type="GO" id="GO:0016042">
    <property type="term" value="P:lipid catabolic process"/>
    <property type="evidence" value="ECO:0007669"/>
    <property type="project" value="UniProtKB-UniRule"/>
</dbReference>
<proteinExistence type="predicted"/>
<dbReference type="Gene3D" id="3.40.1090.10">
    <property type="entry name" value="Cytosolic phospholipase A2 catalytic domain"/>
    <property type="match status" value="2"/>
</dbReference>
<keyword evidence="3 4" id="KW-0443">Lipid metabolism</keyword>
<dbReference type="InterPro" id="IPR016035">
    <property type="entry name" value="Acyl_Trfase/lysoPLipase"/>
</dbReference>
<gene>
    <name evidence="7" type="ORF">DEB45_15520</name>
</gene>
<dbReference type="EMBL" id="DONK01000243">
    <property type="protein sequence ID" value="HBU52660.1"/>
    <property type="molecule type" value="Genomic_DNA"/>
</dbReference>
<feature type="active site" description="Proton acceptor" evidence="4">
    <location>
        <position position="152"/>
    </location>
</feature>
<dbReference type="Pfam" id="PF01734">
    <property type="entry name" value="Patatin"/>
    <property type="match status" value="1"/>
</dbReference>